<feature type="domain" description="Beta-lactamase-related" evidence="1">
    <location>
        <begin position="70"/>
        <end position="370"/>
    </location>
</feature>
<dbReference type="InterPro" id="IPR001466">
    <property type="entry name" value="Beta-lactam-related"/>
</dbReference>
<dbReference type="Pfam" id="PF00144">
    <property type="entry name" value="Beta-lactamase"/>
    <property type="match status" value="1"/>
</dbReference>
<organism evidence="2 3">
    <name type="scientific">Streptomyces polyasparticus</name>
    <dbReference type="NCBI Taxonomy" id="2767826"/>
    <lineage>
        <taxon>Bacteria</taxon>
        <taxon>Bacillati</taxon>
        <taxon>Actinomycetota</taxon>
        <taxon>Actinomycetes</taxon>
        <taxon>Kitasatosporales</taxon>
        <taxon>Streptomycetaceae</taxon>
        <taxon>Streptomyces</taxon>
    </lineage>
</organism>
<dbReference type="SUPFAM" id="SSF56601">
    <property type="entry name" value="beta-lactamase/transpeptidase-like"/>
    <property type="match status" value="1"/>
</dbReference>
<proteinExistence type="predicted"/>
<dbReference type="Gene3D" id="3.40.710.10">
    <property type="entry name" value="DD-peptidase/beta-lactamase superfamily"/>
    <property type="match status" value="1"/>
</dbReference>
<evidence type="ECO:0000313" key="2">
    <source>
        <dbReference type="EMBL" id="MBC9711141.1"/>
    </source>
</evidence>
<dbReference type="InterPro" id="IPR012338">
    <property type="entry name" value="Beta-lactam/transpept-like"/>
</dbReference>
<evidence type="ECO:0000259" key="1">
    <source>
        <dbReference type="Pfam" id="PF00144"/>
    </source>
</evidence>
<accession>A0ABR7S6P1</accession>
<comment type="caution">
    <text evidence="2">The sequence shown here is derived from an EMBL/GenBank/DDBJ whole genome shotgun (WGS) entry which is preliminary data.</text>
</comment>
<evidence type="ECO:0000313" key="3">
    <source>
        <dbReference type="Proteomes" id="UP000642284"/>
    </source>
</evidence>
<gene>
    <name evidence="2" type="ORF">H9Y04_00960</name>
</gene>
<reference evidence="2 3" key="1">
    <citation type="submission" date="2020-08" db="EMBL/GenBank/DDBJ databases">
        <title>Genemic of Streptomyces polyaspartic.</title>
        <authorList>
            <person name="Liu W."/>
        </authorList>
    </citation>
    <scope>NUCLEOTIDE SEQUENCE [LARGE SCALE GENOMIC DNA]</scope>
    <source>
        <strain evidence="2 3">TRM66268-LWL</strain>
    </source>
</reference>
<dbReference type="PROSITE" id="PS51318">
    <property type="entry name" value="TAT"/>
    <property type="match status" value="1"/>
</dbReference>
<protein>
    <submittedName>
        <fullName evidence="2">Beta-lactamase family protein</fullName>
    </submittedName>
</protein>
<keyword evidence="3" id="KW-1185">Reference proteome</keyword>
<dbReference type="PANTHER" id="PTHR46825">
    <property type="entry name" value="D-ALANYL-D-ALANINE-CARBOXYPEPTIDASE/ENDOPEPTIDASE AMPH"/>
    <property type="match status" value="1"/>
</dbReference>
<dbReference type="Proteomes" id="UP000642284">
    <property type="component" value="Unassembled WGS sequence"/>
</dbReference>
<dbReference type="EMBL" id="JACTVJ010000001">
    <property type="protein sequence ID" value="MBC9711141.1"/>
    <property type="molecule type" value="Genomic_DNA"/>
</dbReference>
<dbReference type="InterPro" id="IPR006311">
    <property type="entry name" value="TAT_signal"/>
</dbReference>
<dbReference type="PANTHER" id="PTHR46825:SF7">
    <property type="entry name" value="D-ALANYL-D-ALANINE CARBOXYPEPTIDASE"/>
    <property type="match status" value="1"/>
</dbReference>
<sequence>MKIFRRNSPRLHPVRPHLPRHLTPARRLLLGAGVLTLAAAGLPSAAAAPPADGSHSSAKGALQRDADALRDAGVTGVAVRLDTARGTVTVRSGVADRATGRPVPLHGYLRLGSITKTYVATVLLQLVDEKRLSLDQSVAELLPGVVTGNGNDGHRITLRDLLQHTSGLYDYTADVFPDPSARTYFAKRWDAYSPGRLVALAMRHEPDFAPGTDWAYSNTNYVLAGMVIEKVTGRTWEQQVHERILRPLGLRRTDTPGLSPFLPRPHALNYQQFAPEGPLIDTTIPYRPFDTGADGSMTGTATELNRFLSALLHGRLLEPATLEAMRTTVPVPADGDHPAGTGDGLGLFATPLSCGGAYFGHGGSGFGYVLRGATTADGRSTLTVSAHSRPGDARTAALQEERMRELIDHALCGEKG</sequence>
<dbReference type="InterPro" id="IPR050491">
    <property type="entry name" value="AmpC-like"/>
</dbReference>
<name>A0ABR7S6P1_9ACTN</name>